<keyword evidence="4" id="KW-1185">Reference proteome</keyword>
<feature type="domain" description="Clr5" evidence="2">
    <location>
        <begin position="1"/>
        <end position="54"/>
    </location>
</feature>
<proteinExistence type="predicted"/>
<evidence type="ECO:0000313" key="4">
    <source>
        <dbReference type="Proteomes" id="UP001305647"/>
    </source>
</evidence>
<dbReference type="PANTHER" id="PTHR38788:SF3">
    <property type="entry name" value="CLR5 DOMAIN-CONTAINING PROTEIN"/>
    <property type="match status" value="1"/>
</dbReference>
<feature type="region of interest" description="Disordered" evidence="1">
    <location>
        <begin position="61"/>
        <end position="94"/>
    </location>
</feature>
<dbReference type="InterPro" id="IPR025676">
    <property type="entry name" value="Clr5_dom"/>
</dbReference>
<gene>
    <name evidence="3" type="ORF">N658DRAFT_111594</name>
</gene>
<dbReference type="Pfam" id="PF14420">
    <property type="entry name" value="Clr5"/>
    <property type="match status" value="1"/>
</dbReference>
<protein>
    <recommendedName>
        <fullName evidence="2">Clr5 domain-containing protein</fullName>
    </recommendedName>
</protein>
<evidence type="ECO:0000259" key="2">
    <source>
        <dbReference type="Pfam" id="PF14420"/>
    </source>
</evidence>
<dbReference type="PANTHER" id="PTHR38788">
    <property type="entry name" value="CLR5 DOMAIN-CONTAINING PROTEIN"/>
    <property type="match status" value="1"/>
</dbReference>
<dbReference type="Proteomes" id="UP001305647">
    <property type="component" value="Unassembled WGS sequence"/>
</dbReference>
<feature type="compositionally biased region" description="Basic and acidic residues" evidence="1">
    <location>
        <begin position="65"/>
        <end position="75"/>
    </location>
</feature>
<name>A0AAN6T574_9PEZI</name>
<dbReference type="EMBL" id="MU863625">
    <property type="protein sequence ID" value="KAK4105223.1"/>
    <property type="molecule type" value="Genomic_DNA"/>
</dbReference>
<dbReference type="AlphaFoldDB" id="A0AAN6T574"/>
<evidence type="ECO:0000313" key="3">
    <source>
        <dbReference type="EMBL" id="KAK4105223.1"/>
    </source>
</evidence>
<sequence length="216" mass="23804">MTKQWDKYREIIVAEYKDRNKPLHEVRRSMAQKYNFQASIRAYRSRFDKWGVTKYSRRGLSSSLGRRESVSDSDGRASSPRQSPEDEEEGGSRAATPVAETLNELLIPESSLAAPRGGFRSSLCLVKTDFSYTPVTPSPSPAMEHGPAYQFGSGLAPFGSQNAGCYSSMSMPMYRHDPRDVVIVAPDTPRGGHRNVSLAGIQAGYGYTLGLLSEQA</sequence>
<accession>A0AAN6T574</accession>
<evidence type="ECO:0000256" key="1">
    <source>
        <dbReference type="SAM" id="MobiDB-lite"/>
    </source>
</evidence>
<reference evidence="3" key="2">
    <citation type="submission" date="2023-05" db="EMBL/GenBank/DDBJ databases">
        <authorList>
            <consortium name="Lawrence Berkeley National Laboratory"/>
            <person name="Steindorff A."/>
            <person name="Hensen N."/>
            <person name="Bonometti L."/>
            <person name="Westerberg I."/>
            <person name="Brannstrom I.O."/>
            <person name="Guillou S."/>
            <person name="Cros-Aarteil S."/>
            <person name="Calhoun S."/>
            <person name="Haridas S."/>
            <person name="Kuo A."/>
            <person name="Mondo S."/>
            <person name="Pangilinan J."/>
            <person name="Riley R."/>
            <person name="Labutti K."/>
            <person name="Andreopoulos B."/>
            <person name="Lipzen A."/>
            <person name="Chen C."/>
            <person name="Yanf M."/>
            <person name="Daum C."/>
            <person name="Ng V."/>
            <person name="Clum A."/>
            <person name="Ohm R."/>
            <person name="Martin F."/>
            <person name="Silar P."/>
            <person name="Natvig D."/>
            <person name="Lalanne C."/>
            <person name="Gautier V."/>
            <person name="Ament-Velasquez S.L."/>
            <person name="Kruys A."/>
            <person name="Hutchinson M.I."/>
            <person name="Powell A.J."/>
            <person name="Barry K."/>
            <person name="Miller A.N."/>
            <person name="Grigoriev I.V."/>
            <person name="Debuchy R."/>
            <person name="Gladieux P."/>
            <person name="Thoren M.H."/>
            <person name="Johannesson H."/>
        </authorList>
    </citation>
    <scope>NUCLEOTIDE SEQUENCE</scope>
    <source>
        <strain evidence="3">CBS 757.83</strain>
    </source>
</reference>
<organism evidence="3 4">
    <name type="scientific">Parathielavia hyrcaniae</name>
    <dbReference type="NCBI Taxonomy" id="113614"/>
    <lineage>
        <taxon>Eukaryota</taxon>
        <taxon>Fungi</taxon>
        <taxon>Dikarya</taxon>
        <taxon>Ascomycota</taxon>
        <taxon>Pezizomycotina</taxon>
        <taxon>Sordariomycetes</taxon>
        <taxon>Sordariomycetidae</taxon>
        <taxon>Sordariales</taxon>
        <taxon>Chaetomiaceae</taxon>
        <taxon>Parathielavia</taxon>
    </lineage>
</organism>
<reference evidence="3" key="1">
    <citation type="journal article" date="2023" name="Mol. Phylogenet. Evol.">
        <title>Genome-scale phylogeny and comparative genomics of the fungal order Sordariales.</title>
        <authorList>
            <person name="Hensen N."/>
            <person name="Bonometti L."/>
            <person name="Westerberg I."/>
            <person name="Brannstrom I.O."/>
            <person name="Guillou S."/>
            <person name="Cros-Aarteil S."/>
            <person name="Calhoun S."/>
            <person name="Haridas S."/>
            <person name="Kuo A."/>
            <person name="Mondo S."/>
            <person name="Pangilinan J."/>
            <person name="Riley R."/>
            <person name="LaButti K."/>
            <person name="Andreopoulos B."/>
            <person name="Lipzen A."/>
            <person name="Chen C."/>
            <person name="Yan M."/>
            <person name="Daum C."/>
            <person name="Ng V."/>
            <person name="Clum A."/>
            <person name="Steindorff A."/>
            <person name="Ohm R.A."/>
            <person name="Martin F."/>
            <person name="Silar P."/>
            <person name="Natvig D.O."/>
            <person name="Lalanne C."/>
            <person name="Gautier V."/>
            <person name="Ament-Velasquez S.L."/>
            <person name="Kruys A."/>
            <person name="Hutchinson M.I."/>
            <person name="Powell A.J."/>
            <person name="Barry K."/>
            <person name="Miller A.N."/>
            <person name="Grigoriev I.V."/>
            <person name="Debuchy R."/>
            <person name="Gladieux P."/>
            <person name="Hiltunen Thoren M."/>
            <person name="Johannesson H."/>
        </authorList>
    </citation>
    <scope>NUCLEOTIDE SEQUENCE</scope>
    <source>
        <strain evidence="3">CBS 757.83</strain>
    </source>
</reference>
<comment type="caution">
    <text evidence="3">The sequence shown here is derived from an EMBL/GenBank/DDBJ whole genome shotgun (WGS) entry which is preliminary data.</text>
</comment>